<sequence length="100" mass="11452">MKWFLVAQFILFSLFTITSIEETSHSQSAIYVDQVEAITQVHSDRDGLKTKAPLIEYLAQGFAEPLLFVKFNQYYLSNIVTFKSYFSPSILPRSPPKLIS</sequence>
<gene>
    <name evidence="1" type="ordered locus">BMS_1730</name>
</gene>
<keyword evidence="2" id="KW-1185">Reference proteome</keyword>
<protein>
    <submittedName>
        <fullName evidence="1">Uncharacterized protein</fullName>
    </submittedName>
</protein>
<dbReference type="Proteomes" id="UP000008963">
    <property type="component" value="Chromosome"/>
</dbReference>
<dbReference type="AlphaFoldDB" id="E1X1G9"/>
<evidence type="ECO:0000313" key="2">
    <source>
        <dbReference type="Proteomes" id="UP000008963"/>
    </source>
</evidence>
<name>E1X1G9_HALMS</name>
<accession>E1X1G9</accession>
<organism evidence="1 2">
    <name type="scientific">Halobacteriovorax marinus (strain ATCC BAA-682 / DSM 15412 / SJ)</name>
    <name type="common">Bacteriovorax marinus</name>
    <dbReference type="NCBI Taxonomy" id="862908"/>
    <lineage>
        <taxon>Bacteria</taxon>
        <taxon>Pseudomonadati</taxon>
        <taxon>Bdellovibrionota</taxon>
        <taxon>Bacteriovoracia</taxon>
        <taxon>Bacteriovoracales</taxon>
        <taxon>Halobacteriovoraceae</taxon>
        <taxon>Halobacteriovorax</taxon>
    </lineage>
</organism>
<dbReference type="RefSeq" id="WP_014244341.1">
    <property type="nucleotide sequence ID" value="NC_016620.1"/>
</dbReference>
<evidence type="ECO:0000313" key="1">
    <source>
        <dbReference type="EMBL" id="CBW26560.1"/>
    </source>
</evidence>
<proteinExistence type="predicted"/>
<reference evidence="2" key="1">
    <citation type="journal article" date="2013" name="ISME J.">
        <title>A small predatory core genome in the divergent marine Bacteriovorax marinus SJ and the terrestrial Bdellovibrio bacteriovorus.</title>
        <authorList>
            <person name="Crossman L.C."/>
            <person name="Chen H."/>
            <person name="Cerdeno-Tarraga A.M."/>
            <person name="Brooks K."/>
            <person name="Quail M.A."/>
            <person name="Pineiro S.A."/>
            <person name="Hobley L."/>
            <person name="Sockett R.E."/>
            <person name="Bentley S.D."/>
            <person name="Parkhill J."/>
            <person name="Williams H.N."/>
            <person name="Stine O.C."/>
        </authorList>
    </citation>
    <scope>NUCLEOTIDE SEQUENCE [LARGE SCALE GENOMIC DNA]</scope>
    <source>
        <strain evidence="2">ATCC BAA-682 / DSM 15412 / SJ</strain>
    </source>
</reference>
<dbReference type="KEGG" id="bmx:BMS_1730"/>
<dbReference type="EMBL" id="FQ312005">
    <property type="protein sequence ID" value="CBW26560.1"/>
    <property type="molecule type" value="Genomic_DNA"/>
</dbReference>
<dbReference type="HOGENOM" id="CLU_2301911_0_0_7"/>
<dbReference type="PATRIC" id="fig|862908.3.peg.1644"/>